<feature type="compositionally biased region" description="Basic and acidic residues" evidence="1">
    <location>
        <begin position="1056"/>
        <end position="1065"/>
    </location>
</feature>
<dbReference type="Gene3D" id="3.40.50.300">
    <property type="entry name" value="P-loop containing nucleotide triphosphate hydrolases"/>
    <property type="match status" value="1"/>
</dbReference>
<feature type="compositionally biased region" description="Polar residues" evidence="1">
    <location>
        <begin position="901"/>
        <end position="913"/>
    </location>
</feature>
<proteinExistence type="predicted"/>
<dbReference type="Gene3D" id="1.25.40.10">
    <property type="entry name" value="Tetratricopeptide repeat domain"/>
    <property type="match status" value="1"/>
</dbReference>
<reference evidence="3 4" key="1">
    <citation type="submission" date="2019-09" db="EMBL/GenBank/DDBJ databases">
        <title>Actinomadura physcomitrii sp. nov., a novel actinomycete isolated from moss [Physcomitrium sphaericum (Ludw) Fuernr].</title>
        <authorList>
            <person name="Liu C."/>
            <person name="Zhuang X."/>
        </authorList>
    </citation>
    <scope>NUCLEOTIDE SEQUENCE [LARGE SCALE GENOMIC DNA]</scope>
    <source>
        <strain evidence="3 4">CYP1-1B</strain>
    </source>
</reference>
<dbReference type="CDD" id="cd06170">
    <property type="entry name" value="LuxR_C_like"/>
    <property type="match status" value="1"/>
</dbReference>
<dbReference type="SUPFAM" id="SSF52540">
    <property type="entry name" value="P-loop containing nucleoside triphosphate hydrolases"/>
    <property type="match status" value="1"/>
</dbReference>
<dbReference type="SMART" id="SM00421">
    <property type="entry name" value="HTH_LUXR"/>
    <property type="match status" value="1"/>
</dbReference>
<dbReference type="PANTHER" id="PTHR47691">
    <property type="entry name" value="REGULATOR-RELATED"/>
    <property type="match status" value="1"/>
</dbReference>
<dbReference type="GO" id="GO:0003677">
    <property type="term" value="F:DNA binding"/>
    <property type="evidence" value="ECO:0007669"/>
    <property type="project" value="InterPro"/>
</dbReference>
<dbReference type="SUPFAM" id="SSF46894">
    <property type="entry name" value="C-terminal effector domain of the bipartite response regulators"/>
    <property type="match status" value="1"/>
</dbReference>
<dbReference type="OrthoDB" id="3194665at2"/>
<dbReference type="InterPro" id="IPR036388">
    <property type="entry name" value="WH-like_DNA-bd_sf"/>
</dbReference>
<feature type="compositionally biased region" description="Pro residues" evidence="1">
    <location>
        <begin position="938"/>
        <end position="952"/>
    </location>
</feature>
<dbReference type="GO" id="GO:0043531">
    <property type="term" value="F:ADP binding"/>
    <property type="evidence" value="ECO:0007669"/>
    <property type="project" value="InterPro"/>
</dbReference>
<evidence type="ECO:0000313" key="3">
    <source>
        <dbReference type="EMBL" id="KAB2371051.1"/>
    </source>
</evidence>
<dbReference type="PANTHER" id="PTHR47691:SF3">
    <property type="entry name" value="HTH-TYPE TRANSCRIPTIONAL REGULATOR RV0890C-RELATED"/>
    <property type="match status" value="1"/>
</dbReference>
<dbReference type="PROSITE" id="PS00622">
    <property type="entry name" value="HTH_LUXR_1"/>
    <property type="match status" value="1"/>
</dbReference>
<dbReference type="SUPFAM" id="SSF48452">
    <property type="entry name" value="TPR-like"/>
    <property type="match status" value="1"/>
</dbReference>
<dbReference type="Pfam" id="PF00196">
    <property type="entry name" value="GerE"/>
    <property type="match status" value="1"/>
</dbReference>
<dbReference type="Gene3D" id="1.10.10.10">
    <property type="entry name" value="Winged helix-like DNA-binding domain superfamily/Winged helix DNA-binding domain"/>
    <property type="match status" value="1"/>
</dbReference>
<feature type="region of interest" description="Disordered" evidence="1">
    <location>
        <begin position="726"/>
        <end position="1152"/>
    </location>
</feature>
<feature type="compositionally biased region" description="Low complexity" evidence="1">
    <location>
        <begin position="1325"/>
        <end position="1335"/>
    </location>
</feature>
<organism evidence="3 4">
    <name type="scientific">Actinomadura montaniterrae</name>
    <dbReference type="NCBI Taxonomy" id="1803903"/>
    <lineage>
        <taxon>Bacteria</taxon>
        <taxon>Bacillati</taxon>
        <taxon>Actinomycetota</taxon>
        <taxon>Actinomycetes</taxon>
        <taxon>Streptosporangiales</taxon>
        <taxon>Thermomonosporaceae</taxon>
        <taxon>Actinomadura</taxon>
    </lineage>
</organism>
<feature type="compositionally biased region" description="Gly residues" evidence="1">
    <location>
        <begin position="1423"/>
        <end position="1449"/>
    </location>
</feature>
<evidence type="ECO:0000259" key="2">
    <source>
        <dbReference type="PROSITE" id="PS50043"/>
    </source>
</evidence>
<accession>A0A6L3VJF7</accession>
<feature type="compositionally biased region" description="Basic and acidic residues" evidence="1">
    <location>
        <begin position="1017"/>
        <end position="1026"/>
    </location>
</feature>
<dbReference type="InterPro" id="IPR016032">
    <property type="entry name" value="Sig_transdc_resp-reg_C-effctor"/>
</dbReference>
<dbReference type="Proteomes" id="UP000483004">
    <property type="component" value="Unassembled WGS sequence"/>
</dbReference>
<dbReference type="SMART" id="SM00028">
    <property type="entry name" value="TPR"/>
    <property type="match status" value="4"/>
</dbReference>
<protein>
    <recommendedName>
        <fullName evidence="2">HTH luxR-type domain-containing protein</fullName>
    </recommendedName>
</protein>
<feature type="compositionally biased region" description="Gly residues" evidence="1">
    <location>
        <begin position="1225"/>
        <end position="1236"/>
    </location>
</feature>
<sequence>MTEPSSPLRTNLPAEPNAFVGRERDVADLRRLLEGMRAVTLCGAGGIGKTRLALHVARTMLDAHPDGVWLVELAGVRPDGTPEPVARRVAAVLDVAEEEGRRTADTLADALRGPSVLIVLDNCEHVIEECAELTGLLLARCPRMRVLATSREPLRMAGENVWRVPPLEPHEAVRLFADRARAARPGFDVTGGVEEVTRALDGMPLALELAAARVRVLSVEQIAGRLADRFRLLSAGDRTAPPRQRTLRAAIDWSHDLLGERERTLLHRLSVFAGWTLEQAEHVCADGALPAEDVLDLLTALVDKSLVAVVGEMAGQVRFHQLDSIREYAAERLAEAGEDAEFRMRHRDTVLEAAEHDGRLALAEVPGAWADRVALFRRYDAELGNVQAALTWSLDRGDIAKGLRLCTALRTFWIVRGRVAEWADWTDRFLAHASGADPRTLGAALAGRAQLAVGGRDFAQAARYAEEALGPCRAAEDPLATASALVTLAESLARAGRFDDAATRLDEADAIAAAPGREWVRAYARITRGYLLIRRGRLREAREHLDAGAAVMREIGQLWGAAHAIIGLGRLAELRGDPGAARAHYADVLPILAEIGARPEMARALAGIGRVALEQRDTASAREALSRSLSLSRSSGIRLDIARALEAFAELAAVEGDPRGAVTLAGAASALREATGRQPGAGARRERMLEPIRRRLGEPLVAQFWGEGRAMPPDDAVDYALHTRATQTPAPRIPAPRPTQDTPLPAAPQPRDDSSRPPHTPAAHATGPTAAIQDQAPPTPKNERPPAALPNQKPTRKEPTASQRPAETENEQETPVRQKPDPSWPKKPTRQRPSTEPAYAQDPAAQEQSGAHTQQTGRPEPARQASGEPAEAPRTSASRFWDAGKPSTTDTPQADRPEPSRQVSDGESAQPTTEAAAAPSGDAGKPAAAHTPDTGWPDPSPQVPGGEPPEPPGSAAASSFGGVRSPSAAHAPGTGRRVRGGEPLDPAEAAEVAGPASTSGGAEESGVADAPDADSQEPGRRVRGGEPAKAPRSVASSFGDMGSPDEAHAPGVGWQDSDRRLRGGEPAEPAEAAGPAAASTIGGAEESGVAGAPDADSQEPGRGVRGGEPAGAPGSVVAASTFGGAEESGVAGAPDADSQEPGRGVCGGEPAGAAGSVVAEVAEVAGAVVAASFGGVGEQGSSASDADWQESGRRGLDDGLAEGLQGAAASPVGGERQPDAASAGQAGGREPGGRGSEGAVAEAPGSAEVVEGAVTAARFGDSREPGVVGAREVGRQEGGRQGLGGKAAGVARGAAAASQFWAARKRGTDSAQEGGRRESGGRGSEGAAAEAQGSGDVVEGAAAFGGGRASGAVGAKEIGWQEGGWQSLGGESAAVQETGFRGARGVDVGDSGWEGAGSRRSEGAGRGRSPSSAVREAEETTHLGGGGASSTAFGGGGASGVAGAQGGGQWVPSGERVGELRSSLEGGRELEGSGRARPSTPPSTLTVREREIARLVARGLTNRGIADELVISPATVARHVTNILTKLGYSSRAQIAAWVVETLPAED</sequence>
<feature type="compositionally biased region" description="Polar residues" evidence="1">
    <location>
        <begin position="846"/>
        <end position="857"/>
    </location>
</feature>
<dbReference type="GO" id="GO:0006355">
    <property type="term" value="P:regulation of DNA-templated transcription"/>
    <property type="evidence" value="ECO:0007669"/>
    <property type="project" value="InterPro"/>
</dbReference>
<dbReference type="InterPro" id="IPR000792">
    <property type="entry name" value="Tscrpt_reg_LuxR_C"/>
</dbReference>
<feature type="region of interest" description="Disordered" evidence="1">
    <location>
        <begin position="1380"/>
        <end position="1485"/>
    </location>
</feature>
<dbReference type="EMBL" id="WBMR01000132">
    <property type="protein sequence ID" value="KAB2371051.1"/>
    <property type="molecule type" value="Genomic_DNA"/>
</dbReference>
<dbReference type="PRINTS" id="PR00364">
    <property type="entry name" value="DISEASERSIST"/>
</dbReference>
<feature type="domain" description="HTH luxR-type" evidence="2">
    <location>
        <begin position="1478"/>
        <end position="1543"/>
    </location>
</feature>
<dbReference type="InterPro" id="IPR019734">
    <property type="entry name" value="TPR_rpt"/>
</dbReference>
<dbReference type="InterPro" id="IPR058852">
    <property type="entry name" value="HTH_77"/>
</dbReference>
<dbReference type="RefSeq" id="WP_151544182.1">
    <property type="nucleotide sequence ID" value="NZ_WBMR01000132.1"/>
</dbReference>
<feature type="compositionally biased region" description="Low complexity" evidence="1">
    <location>
        <begin position="1288"/>
        <end position="1297"/>
    </location>
</feature>
<dbReference type="InterPro" id="IPR011990">
    <property type="entry name" value="TPR-like_helical_dom_sf"/>
</dbReference>
<gene>
    <name evidence="3" type="ORF">F9B16_33255</name>
</gene>
<comment type="caution">
    <text evidence="3">The sequence shown here is derived from an EMBL/GenBank/DDBJ whole genome shotgun (WGS) entry which is preliminary data.</text>
</comment>
<dbReference type="Pfam" id="PF25872">
    <property type="entry name" value="HTH_77"/>
    <property type="match status" value="1"/>
</dbReference>
<name>A0A6L3VJF7_9ACTN</name>
<feature type="region of interest" description="Disordered" evidence="1">
    <location>
        <begin position="1173"/>
        <end position="1335"/>
    </location>
</feature>
<dbReference type="InterPro" id="IPR027417">
    <property type="entry name" value="P-loop_NTPase"/>
</dbReference>
<feature type="compositionally biased region" description="Low complexity" evidence="1">
    <location>
        <begin position="953"/>
        <end position="965"/>
    </location>
</feature>
<evidence type="ECO:0000256" key="1">
    <source>
        <dbReference type="SAM" id="MobiDB-lite"/>
    </source>
</evidence>
<dbReference type="PRINTS" id="PR00038">
    <property type="entry name" value="HTHLUXR"/>
</dbReference>
<feature type="compositionally biased region" description="Low complexity" evidence="1">
    <location>
        <begin position="761"/>
        <end position="771"/>
    </location>
</feature>
<dbReference type="PROSITE" id="PS50043">
    <property type="entry name" value="HTH_LUXR_2"/>
    <property type="match status" value="1"/>
</dbReference>
<feature type="compositionally biased region" description="Low complexity" evidence="1">
    <location>
        <begin position="1066"/>
        <end position="1078"/>
    </location>
</feature>
<evidence type="ECO:0000313" key="4">
    <source>
        <dbReference type="Proteomes" id="UP000483004"/>
    </source>
</evidence>
<keyword evidence="4" id="KW-1185">Reference proteome</keyword>